<name>A0ABS0CJE9_9NOCA</name>
<dbReference type="RefSeq" id="WP_195128063.1">
    <property type="nucleotide sequence ID" value="NZ_JADLQX010000002.1"/>
</dbReference>
<dbReference type="Proteomes" id="UP000702209">
    <property type="component" value="Unassembled WGS sequence"/>
</dbReference>
<reference evidence="1 2" key="1">
    <citation type="submission" date="2020-10" db="EMBL/GenBank/DDBJ databases">
        <title>Identification of Nocardia species via Next-generation sequencing and recognition of intraspecies genetic diversity.</title>
        <authorList>
            <person name="Li P."/>
            <person name="Li P."/>
            <person name="Lu B."/>
        </authorList>
    </citation>
    <scope>NUCLEOTIDE SEQUENCE [LARGE SCALE GENOMIC DNA]</scope>
    <source>
        <strain evidence="1 2">BJ06-0157</strain>
    </source>
</reference>
<dbReference type="Gene3D" id="3.40.830.10">
    <property type="entry name" value="LigB-like"/>
    <property type="match status" value="1"/>
</dbReference>
<keyword evidence="2" id="KW-1185">Reference proteome</keyword>
<dbReference type="EMBL" id="JADLQX010000002">
    <property type="protein sequence ID" value="MBF6296725.1"/>
    <property type="molecule type" value="Genomic_DNA"/>
</dbReference>
<protein>
    <submittedName>
        <fullName evidence="1">Uncharacterized protein</fullName>
    </submittedName>
</protein>
<evidence type="ECO:0000313" key="2">
    <source>
        <dbReference type="Proteomes" id="UP000702209"/>
    </source>
</evidence>
<accession>A0ABS0CJE9</accession>
<evidence type="ECO:0000313" key="1">
    <source>
        <dbReference type="EMBL" id="MBF6296725.1"/>
    </source>
</evidence>
<gene>
    <name evidence="1" type="ORF">IU459_04105</name>
</gene>
<comment type="caution">
    <text evidence="1">The sequence shown here is derived from an EMBL/GenBank/DDBJ whole genome shotgun (WGS) entry which is preliminary data.</text>
</comment>
<organism evidence="1 2">
    <name type="scientific">Nocardia amamiensis</name>
    <dbReference type="NCBI Taxonomy" id="404578"/>
    <lineage>
        <taxon>Bacteria</taxon>
        <taxon>Bacillati</taxon>
        <taxon>Actinomycetota</taxon>
        <taxon>Actinomycetes</taxon>
        <taxon>Mycobacteriales</taxon>
        <taxon>Nocardiaceae</taxon>
        <taxon>Nocardia</taxon>
    </lineage>
</organism>
<sequence>MFSIAALVPSPPILVPELCGGLADVAGTGEPDSRAVLRAAVLDTVRAFASVTDQWVVVGPGAAEACFGPASVGTFRGFGADVRVGFSAAAVAGAAPADPELPLAVLIAGWLRGQVAPGAVAEARIVAADAPPEHCGELGAKLRADLDGATERRGVLVVADGAATLSTKAPGYLDERARPAQDELDRALTAGDRAALTALDPGLCAELVLAGRPAYQVLAGLFRADPVVETRYRDAPFGVGYHASLWRPAEEDAP</sequence>
<proteinExistence type="predicted"/>